<dbReference type="OrthoDB" id="30861at2157"/>
<dbReference type="Gene3D" id="2.10.260.10">
    <property type="match status" value="1"/>
</dbReference>
<protein>
    <submittedName>
        <fullName evidence="2">Looped-hinge helix DNA binding domain-containing protein, AbrB family</fullName>
    </submittedName>
</protein>
<evidence type="ECO:0000259" key="1">
    <source>
        <dbReference type="PROSITE" id="PS51740"/>
    </source>
</evidence>
<dbReference type="PROSITE" id="PS51740">
    <property type="entry name" value="SPOVT_ABRB"/>
    <property type="match status" value="1"/>
</dbReference>
<dbReference type="Proteomes" id="UP000186914">
    <property type="component" value="Unassembled WGS sequence"/>
</dbReference>
<dbReference type="InterPro" id="IPR007159">
    <property type="entry name" value="SpoVT-AbrB_dom"/>
</dbReference>
<dbReference type="InterPro" id="IPR037914">
    <property type="entry name" value="SpoVT-AbrB_sf"/>
</dbReference>
<dbReference type="Pfam" id="PF04014">
    <property type="entry name" value="MazE_antitoxin"/>
    <property type="match status" value="1"/>
</dbReference>
<dbReference type="GO" id="GO:0003677">
    <property type="term" value="F:DNA binding"/>
    <property type="evidence" value="ECO:0007669"/>
    <property type="project" value="InterPro"/>
</dbReference>
<name>A0A1N7DE39_9EURY</name>
<evidence type="ECO:0000313" key="2">
    <source>
        <dbReference type="EMBL" id="SIR74103.1"/>
    </source>
</evidence>
<gene>
    <name evidence="2" type="ORF">SAMN05421858_3549</name>
</gene>
<dbReference type="SUPFAM" id="SSF89447">
    <property type="entry name" value="AbrB/MazE/MraZ-like"/>
    <property type="match status" value="1"/>
</dbReference>
<evidence type="ECO:0000313" key="3">
    <source>
        <dbReference type="Proteomes" id="UP000186914"/>
    </source>
</evidence>
<dbReference type="NCBIfam" id="TIGR01439">
    <property type="entry name" value="lp_hng_hel_AbrB"/>
    <property type="match status" value="1"/>
</dbReference>
<proteinExistence type="predicted"/>
<feature type="domain" description="SpoVT-AbrB" evidence="1">
    <location>
        <begin position="2"/>
        <end position="49"/>
    </location>
</feature>
<keyword evidence="3" id="KW-1185">Reference proteome</keyword>
<dbReference type="EMBL" id="FTNO01000004">
    <property type="protein sequence ID" value="SIR74103.1"/>
    <property type="molecule type" value="Genomic_DNA"/>
</dbReference>
<organism evidence="2 3">
    <name type="scientific">Haladaptatus litoreus</name>
    <dbReference type="NCBI Taxonomy" id="553468"/>
    <lineage>
        <taxon>Archaea</taxon>
        <taxon>Methanobacteriati</taxon>
        <taxon>Methanobacteriota</taxon>
        <taxon>Stenosarchaea group</taxon>
        <taxon>Halobacteria</taxon>
        <taxon>Halobacteriales</taxon>
        <taxon>Haladaptataceae</taxon>
        <taxon>Haladaptatus</taxon>
    </lineage>
</organism>
<dbReference type="SMART" id="SM00966">
    <property type="entry name" value="SpoVT_AbrB"/>
    <property type="match status" value="1"/>
</dbReference>
<accession>A0A1N7DE39</accession>
<dbReference type="RefSeq" id="WP_076431429.1">
    <property type="nucleotide sequence ID" value="NZ_FTNO01000004.1"/>
</dbReference>
<dbReference type="AlphaFoldDB" id="A0A1N7DE39"/>
<reference evidence="3" key="1">
    <citation type="submission" date="2017-01" db="EMBL/GenBank/DDBJ databases">
        <authorList>
            <person name="Varghese N."/>
            <person name="Submissions S."/>
        </authorList>
    </citation>
    <scope>NUCLEOTIDE SEQUENCE [LARGE SCALE GENOMIC DNA]</scope>
    <source>
        <strain evidence="3">CGMCC 1.7737</strain>
    </source>
</reference>
<sequence>MSYEATITSKGQITIPKKVRERLQLTEGQKVLFRFDEDGGVRMIGVPNDPMDRLKAARKRAAPLELDAAELLERERREWSRHA</sequence>